<proteinExistence type="predicted"/>
<accession>A0A396IP39</accession>
<dbReference type="Proteomes" id="UP000265566">
    <property type="component" value="Chromosome 3"/>
</dbReference>
<dbReference type="EMBL" id="PSQE01000003">
    <property type="protein sequence ID" value="RHN66114.1"/>
    <property type="molecule type" value="Genomic_DNA"/>
</dbReference>
<evidence type="ECO:0000256" key="1">
    <source>
        <dbReference type="SAM" id="MobiDB-lite"/>
    </source>
</evidence>
<sequence length="43" mass="5016">MGQSLMMMRSKLTPMWMDGHKKDVEESEDESEQESPKPMVLKC</sequence>
<comment type="caution">
    <text evidence="2">The sequence shown here is derived from an EMBL/GenBank/DDBJ whole genome shotgun (WGS) entry which is preliminary data.</text>
</comment>
<dbReference type="Gramene" id="rna14031">
    <property type="protein sequence ID" value="RHN66114.1"/>
    <property type="gene ID" value="gene14031"/>
</dbReference>
<dbReference type="AlphaFoldDB" id="A0A396IP39"/>
<organism evidence="2 3">
    <name type="scientific">Medicago truncatula</name>
    <name type="common">Barrel medic</name>
    <name type="synonym">Medicago tribuloides</name>
    <dbReference type="NCBI Taxonomy" id="3880"/>
    <lineage>
        <taxon>Eukaryota</taxon>
        <taxon>Viridiplantae</taxon>
        <taxon>Streptophyta</taxon>
        <taxon>Embryophyta</taxon>
        <taxon>Tracheophyta</taxon>
        <taxon>Spermatophyta</taxon>
        <taxon>Magnoliopsida</taxon>
        <taxon>eudicotyledons</taxon>
        <taxon>Gunneridae</taxon>
        <taxon>Pentapetalae</taxon>
        <taxon>rosids</taxon>
        <taxon>fabids</taxon>
        <taxon>Fabales</taxon>
        <taxon>Fabaceae</taxon>
        <taxon>Papilionoideae</taxon>
        <taxon>50 kb inversion clade</taxon>
        <taxon>NPAAA clade</taxon>
        <taxon>Hologalegina</taxon>
        <taxon>IRL clade</taxon>
        <taxon>Trifolieae</taxon>
        <taxon>Medicago</taxon>
    </lineage>
</organism>
<evidence type="ECO:0000313" key="2">
    <source>
        <dbReference type="EMBL" id="RHN66114.1"/>
    </source>
</evidence>
<evidence type="ECO:0000313" key="3">
    <source>
        <dbReference type="Proteomes" id="UP000265566"/>
    </source>
</evidence>
<name>A0A396IP39_MEDTR</name>
<protein>
    <submittedName>
        <fullName evidence="2">Uncharacterized protein</fullName>
    </submittedName>
</protein>
<gene>
    <name evidence="2" type="ORF">MtrunA17_Chr3g0087251</name>
</gene>
<reference evidence="3" key="1">
    <citation type="journal article" date="2018" name="Nat. Plants">
        <title>Whole-genome landscape of Medicago truncatula symbiotic genes.</title>
        <authorList>
            <person name="Pecrix Y."/>
            <person name="Staton S.E."/>
            <person name="Sallet E."/>
            <person name="Lelandais-Briere C."/>
            <person name="Moreau S."/>
            <person name="Carrere S."/>
            <person name="Blein T."/>
            <person name="Jardinaud M.F."/>
            <person name="Latrasse D."/>
            <person name="Zouine M."/>
            <person name="Zahm M."/>
            <person name="Kreplak J."/>
            <person name="Mayjonade B."/>
            <person name="Satge C."/>
            <person name="Perez M."/>
            <person name="Cauet S."/>
            <person name="Marande W."/>
            <person name="Chantry-Darmon C."/>
            <person name="Lopez-Roques C."/>
            <person name="Bouchez O."/>
            <person name="Berard A."/>
            <person name="Debelle F."/>
            <person name="Munos S."/>
            <person name="Bendahmane A."/>
            <person name="Berges H."/>
            <person name="Niebel A."/>
            <person name="Buitink J."/>
            <person name="Frugier F."/>
            <person name="Benhamed M."/>
            <person name="Crespi M."/>
            <person name="Gouzy J."/>
            <person name="Gamas P."/>
        </authorList>
    </citation>
    <scope>NUCLEOTIDE SEQUENCE [LARGE SCALE GENOMIC DNA]</scope>
    <source>
        <strain evidence="3">cv. Jemalong A17</strain>
    </source>
</reference>
<feature type="region of interest" description="Disordered" evidence="1">
    <location>
        <begin position="1"/>
        <end position="43"/>
    </location>
</feature>